<reference evidence="1" key="1">
    <citation type="submission" date="2021-02" db="EMBL/GenBank/DDBJ databases">
        <title>Genome sequence of Rhodospirillales sp. strain TMPK1 isolated from soil.</title>
        <authorList>
            <person name="Nakai R."/>
            <person name="Kusada H."/>
            <person name="Tamaki H."/>
        </authorList>
    </citation>
    <scope>NUCLEOTIDE SEQUENCE</scope>
    <source>
        <strain evidence="1">TMPK1</strain>
    </source>
</reference>
<comment type="caution">
    <text evidence="1">The sequence shown here is derived from an EMBL/GenBank/DDBJ whole genome shotgun (WGS) entry which is preliminary data.</text>
</comment>
<dbReference type="NCBIfam" id="TIGR03292">
    <property type="entry name" value="PhnH_redo"/>
    <property type="match status" value="1"/>
</dbReference>
<dbReference type="Proteomes" id="UP000681075">
    <property type="component" value="Unassembled WGS sequence"/>
</dbReference>
<dbReference type="Pfam" id="PF05845">
    <property type="entry name" value="PhnH"/>
    <property type="match status" value="1"/>
</dbReference>
<dbReference type="GO" id="GO:0019634">
    <property type="term" value="P:organic phosphonate metabolic process"/>
    <property type="evidence" value="ECO:0007669"/>
    <property type="project" value="InterPro"/>
</dbReference>
<proteinExistence type="predicted"/>
<dbReference type="EMBL" id="BOPV01000001">
    <property type="protein sequence ID" value="GIL37984.1"/>
    <property type="molecule type" value="Genomic_DNA"/>
</dbReference>
<evidence type="ECO:0000313" key="2">
    <source>
        <dbReference type="Proteomes" id="UP000681075"/>
    </source>
</evidence>
<organism evidence="1 2">
    <name type="scientific">Roseiterribacter gracilis</name>
    <dbReference type="NCBI Taxonomy" id="2812848"/>
    <lineage>
        <taxon>Bacteria</taxon>
        <taxon>Pseudomonadati</taxon>
        <taxon>Pseudomonadota</taxon>
        <taxon>Alphaproteobacteria</taxon>
        <taxon>Rhodospirillales</taxon>
        <taxon>Roseiterribacteraceae</taxon>
        <taxon>Roseiterribacter</taxon>
    </lineage>
</organism>
<name>A0A8S8X708_9PROT</name>
<keyword evidence="2" id="KW-1185">Reference proteome</keyword>
<dbReference type="GO" id="GO:0016829">
    <property type="term" value="F:lyase activity"/>
    <property type="evidence" value="ECO:0007669"/>
    <property type="project" value="UniProtKB-KW"/>
</dbReference>
<dbReference type="SUPFAM" id="SSF159709">
    <property type="entry name" value="PhnH-like"/>
    <property type="match status" value="1"/>
</dbReference>
<dbReference type="Gene3D" id="3.40.50.11310">
    <property type="entry name" value="Bacterial phosphonate metabolism protein PhnH"/>
    <property type="match status" value="1"/>
</dbReference>
<dbReference type="PIRSF" id="PIRSF020680">
    <property type="entry name" value="PhnH"/>
    <property type="match status" value="1"/>
</dbReference>
<dbReference type="RefSeq" id="WP_420240894.1">
    <property type="nucleotide sequence ID" value="NZ_BOPV01000001.1"/>
</dbReference>
<accession>A0A8S8X708</accession>
<protein>
    <submittedName>
        <fullName evidence="1">Carbon-phosphorus lyase subunit PhnH</fullName>
    </submittedName>
</protein>
<sequence length="200" mass="21160">MLEGSGFEDPVHDAQRSFRALLNVLSEPGTIATLPQIDAPSLPAAAAAIALTLTDRDAPAWLDPSFAAAAQWLRFFAGAPIVTDLREASFVFAPAASRPQLAALAQGDPAYPDRSATLVLTVAALSNDPGWRLSGPGINGTRDLSVKGIDLDFLADWHDNRARFPRGVDVLLVAGDRVAGLPRTVQIEPVHIGESACMSR</sequence>
<keyword evidence="1" id="KW-0456">Lyase</keyword>
<evidence type="ECO:0000313" key="1">
    <source>
        <dbReference type="EMBL" id="GIL37984.1"/>
    </source>
</evidence>
<dbReference type="InterPro" id="IPR038058">
    <property type="entry name" value="PhnH-like_sp"/>
</dbReference>
<dbReference type="InterPro" id="IPR008772">
    <property type="entry name" value="Phosphonate_metab_PhnH"/>
</dbReference>
<gene>
    <name evidence="1" type="ORF">TMPK1_02210</name>
</gene>
<dbReference type="AlphaFoldDB" id="A0A8S8X708"/>